<name>A0ABS4H5B3_9BACL</name>
<evidence type="ECO:0000313" key="2">
    <source>
        <dbReference type="Proteomes" id="UP001519273"/>
    </source>
</evidence>
<dbReference type="EMBL" id="JAGGKP010000006">
    <property type="protein sequence ID" value="MBP1937656.1"/>
    <property type="molecule type" value="Genomic_DNA"/>
</dbReference>
<accession>A0ABS4H5B3</accession>
<organism evidence="1 2">
    <name type="scientific">Paenibacillus sediminis</name>
    <dbReference type="NCBI Taxonomy" id="664909"/>
    <lineage>
        <taxon>Bacteria</taxon>
        <taxon>Bacillati</taxon>
        <taxon>Bacillota</taxon>
        <taxon>Bacilli</taxon>
        <taxon>Bacillales</taxon>
        <taxon>Paenibacillaceae</taxon>
        <taxon>Paenibacillus</taxon>
    </lineage>
</organism>
<reference evidence="1 2" key="1">
    <citation type="submission" date="2021-03" db="EMBL/GenBank/DDBJ databases">
        <title>Genomic Encyclopedia of Type Strains, Phase IV (KMG-IV): sequencing the most valuable type-strain genomes for metagenomic binning, comparative biology and taxonomic classification.</title>
        <authorList>
            <person name="Goeker M."/>
        </authorList>
    </citation>
    <scope>NUCLEOTIDE SEQUENCE [LARGE SCALE GENOMIC DNA]</scope>
    <source>
        <strain evidence="1 2">DSM 23491</strain>
    </source>
</reference>
<proteinExistence type="predicted"/>
<evidence type="ECO:0000313" key="1">
    <source>
        <dbReference type="EMBL" id="MBP1937656.1"/>
    </source>
</evidence>
<dbReference type="RefSeq" id="WP_209850666.1">
    <property type="nucleotide sequence ID" value="NZ_CBCRVE010000007.1"/>
</dbReference>
<keyword evidence="2" id="KW-1185">Reference proteome</keyword>
<sequence length="125" mass="14370">MNQDYNNIKKIEASIGGYFGSSYKFKADLVNGHISWSTEGEYFEPPIILNMDAEGITLVRNGLRECNILSWDKEYIDHHILDGTQWSLEIQLSEKSIHINGSNAYPPEWKKFCEVVRKLSGKPFD</sequence>
<protein>
    <submittedName>
        <fullName evidence="1">Uncharacterized protein</fullName>
    </submittedName>
</protein>
<gene>
    <name evidence="1" type="ORF">J2Z20_002569</name>
</gene>
<comment type="caution">
    <text evidence="1">The sequence shown here is derived from an EMBL/GenBank/DDBJ whole genome shotgun (WGS) entry which is preliminary data.</text>
</comment>
<dbReference type="Proteomes" id="UP001519273">
    <property type="component" value="Unassembled WGS sequence"/>
</dbReference>